<name>A0A4Y2CKV8_ARAVE</name>
<sequence length="132" mass="14851">MSNNKRPIKCYDIPSSFEKALPLATIPLNIKPGFRVTGIYPLNTKVFQGADFIPCFVIHRSTPTESNQLPQTPTHTFVSLTLDALGPVSSISPAITCTFDPYYPPRCWHKWHMQTKVIPNTRTCEAICKSRT</sequence>
<dbReference type="AlphaFoldDB" id="A0A4Y2CKV8"/>
<evidence type="ECO:0000313" key="2">
    <source>
        <dbReference type="Proteomes" id="UP000499080"/>
    </source>
</evidence>
<reference evidence="1 2" key="1">
    <citation type="journal article" date="2019" name="Sci. Rep.">
        <title>Orb-weaving spider Araneus ventricosus genome elucidates the spidroin gene catalogue.</title>
        <authorList>
            <person name="Kono N."/>
            <person name="Nakamura H."/>
            <person name="Ohtoshi R."/>
            <person name="Moran D.A.P."/>
            <person name="Shinohara A."/>
            <person name="Yoshida Y."/>
            <person name="Fujiwara M."/>
            <person name="Mori M."/>
            <person name="Tomita M."/>
            <person name="Arakawa K."/>
        </authorList>
    </citation>
    <scope>NUCLEOTIDE SEQUENCE [LARGE SCALE GENOMIC DNA]</scope>
</reference>
<dbReference type="OrthoDB" id="4327074at2759"/>
<dbReference type="EMBL" id="BGPR01000196">
    <property type="protein sequence ID" value="GBM03925.1"/>
    <property type="molecule type" value="Genomic_DNA"/>
</dbReference>
<comment type="caution">
    <text evidence="1">The sequence shown here is derived from an EMBL/GenBank/DDBJ whole genome shotgun (WGS) entry which is preliminary data.</text>
</comment>
<protein>
    <submittedName>
        <fullName evidence="1">Uncharacterized protein</fullName>
    </submittedName>
</protein>
<dbReference type="Proteomes" id="UP000499080">
    <property type="component" value="Unassembled WGS sequence"/>
</dbReference>
<gene>
    <name evidence="1" type="ORF">AVEN_185418_1</name>
</gene>
<accession>A0A4Y2CKV8</accession>
<organism evidence="1 2">
    <name type="scientific">Araneus ventricosus</name>
    <name type="common">Orbweaver spider</name>
    <name type="synonym">Epeira ventricosa</name>
    <dbReference type="NCBI Taxonomy" id="182803"/>
    <lineage>
        <taxon>Eukaryota</taxon>
        <taxon>Metazoa</taxon>
        <taxon>Ecdysozoa</taxon>
        <taxon>Arthropoda</taxon>
        <taxon>Chelicerata</taxon>
        <taxon>Arachnida</taxon>
        <taxon>Araneae</taxon>
        <taxon>Araneomorphae</taxon>
        <taxon>Entelegynae</taxon>
        <taxon>Araneoidea</taxon>
        <taxon>Araneidae</taxon>
        <taxon>Araneus</taxon>
    </lineage>
</organism>
<evidence type="ECO:0000313" key="1">
    <source>
        <dbReference type="EMBL" id="GBM03925.1"/>
    </source>
</evidence>
<keyword evidence="2" id="KW-1185">Reference proteome</keyword>
<proteinExistence type="predicted"/>